<comment type="caution">
    <text evidence="1">The sequence shown here is derived from an EMBL/GenBank/DDBJ whole genome shotgun (WGS) entry which is preliminary data.</text>
</comment>
<dbReference type="EMBL" id="JAQIZT010000008">
    <property type="protein sequence ID" value="KAJ6989296.1"/>
    <property type="molecule type" value="Genomic_DNA"/>
</dbReference>
<dbReference type="AlphaFoldDB" id="A0AAD6VTT4"/>
<keyword evidence="2" id="KW-1185">Reference proteome</keyword>
<accession>A0AAD6VTT4</accession>
<protein>
    <submittedName>
        <fullName evidence="1">Uncharacterized protein</fullName>
    </submittedName>
</protein>
<proteinExistence type="predicted"/>
<sequence length="78" mass="8800">MRIWVEWAVGGLRAVEVCCYRWGCCWRGLTGERDCRSRGKGKGAAGLEARVEIEGLGGWRCGGQWLAKIEDEDGWLRK</sequence>
<evidence type="ECO:0000313" key="1">
    <source>
        <dbReference type="EMBL" id="KAJ6989296.1"/>
    </source>
</evidence>
<reference evidence="1" key="1">
    <citation type="journal article" date="2023" name="Mol. Ecol. Resour.">
        <title>Chromosome-level genome assembly of a triploid poplar Populus alba 'Berolinensis'.</title>
        <authorList>
            <person name="Chen S."/>
            <person name="Yu Y."/>
            <person name="Wang X."/>
            <person name="Wang S."/>
            <person name="Zhang T."/>
            <person name="Zhou Y."/>
            <person name="He R."/>
            <person name="Meng N."/>
            <person name="Wang Y."/>
            <person name="Liu W."/>
            <person name="Liu Z."/>
            <person name="Liu J."/>
            <person name="Guo Q."/>
            <person name="Huang H."/>
            <person name="Sederoff R.R."/>
            <person name="Wang G."/>
            <person name="Qu G."/>
            <person name="Chen S."/>
        </authorList>
    </citation>
    <scope>NUCLEOTIDE SEQUENCE</scope>
    <source>
        <strain evidence="1">SC-2020</strain>
    </source>
</reference>
<dbReference type="Proteomes" id="UP001164929">
    <property type="component" value="Chromosome 8"/>
</dbReference>
<name>A0AAD6VTT4_9ROSI</name>
<organism evidence="1 2">
    <name type="scientific">Populus alba x Populus x berolinensis</name>
    <dbReference type="NCBI Taxonomy" id="444605"/>
    <lineage>
        <taxon>Eukaryota</taxon>
        <taxon>Viridiplantae</taxon>
        <taxon>Streptophyta</taxon>
        <taxon>Embryophyta</taxon>
        <taxon>Tracheophyta</taxon>
        <taxon>Spermatophyta</taxon>
        <taxon>Magnoliopsida</taxon>
        <taxon>eudicotyledons</taxon>
        <taxon>Gunneridae</taxon>
        <taxon>Pentapetalae</taxon>
        <taxon>rosids</taxon>
        <taxon>fabids</taxon>
        <taxon>Malpighiales</taxon>
        <taxon>Salicaceae</taxon>
        <taxon>Saliceae</taxon>
        <taxon>Populus</taxon>
    </lineage>
</organism>
<gene>
    <name evidence="1" type="ORF">NC653_022007</name>
</gene>
<evidence type="ECO:0000313" key="2">
    <source>
        <dbReference type="Proteomes" id="UP001164929"/>
    </source>
</evidence>